<keyword evidence="5" id="KW-0539">Nucleus</keyword>
<dbReference type="PROSITE" id="PS50202">
    <property type="entry name" value="MSP"/>
    <property type="match status" value="1"/>
</dbReference>
<dbReference type="Pfam" id="PF00644">
    <property type="entry name" value="PARP"/>
    <property type="match status" value="1"/>
</dbReference>
<dbReference type="OrthoDB" id="6133115at2759"/>
<evidence type="ECO:0000313" key="13">
    <source>
        <dbReference type="Proteomes" id="UP000663852"/>
    </source>
</evidence>
<name>A0A815RAU8_ADIRI</name>
<comment type="subcellular location">
    <subcellularLocation>
        <location evidence="1">Nucleus</location>
    </subcellularLocation>
</comment>
<evidence type="ECO:0000256" key="1">
    <source>
        <dbReference type="ARBA" id="ARBA00004123"/>
    </source>
</evidence>
<dbReference type="Proteomes" id="UP000663828">
    <property type="component" value="Unassembled WGS sequence"/>
</dbReference>
<dbReference type="InterPro" id="IPR012317">
    <property type="entry name" value="Poly(ADP-ribose)pol_cat_dom"/>
</dbReference>
<keyword evidence="4 6" id="KW-0520">NAD</keyword>
<dbReference type="InterPro" id="IPR000535">
    <property type="entry name" value="MSP_dom"/>
</dbReference>
<dbReference type="Proteomes" id="UP000663852">
    <property type="component" value="Unassembled WGS sequence"/>
</dbReference>
<dbReference type="GO" id="GO:0005737">
    <property type="term" value="C:cytoplasm"/>
    <property type="evidence" value="ECO:0007669"/>
    <property type="project" value="TreeGrafter"/>
</dbReference>
<dbReference type="PANTHER" id="PTHR14453">
    <property type="entry name" value="PARP/ZINC FINGER CCCH TYPE DOMAIN CONTAINING PROTEIN"/>
    <property type="match status" value="1"/>
</dbReference>
<feature type="domain" description="MSP" evidence="7">
    <location>
        <begin position="2"/>
        <end position="121"/>
    </location>
</feature>
<evidence type="ECO:0000259" key="8">
    <source>
        <dbReference type="PROSITE" id="PS51059"/>
    </source>
</evidence>
<dbReference type="Pfam" id="PF00635">
    <property type="entry name" value="Motile_Sperm"/>
    <property type="match status" value="1"/>
</dbReference>
<dbReference type="InterPro" id="IPR002589">
    <property type="entry name" value="Macro_dom"/>
</dbReference>
<evidence type="ECO:0000313" key="12">
    <source>
        <dbReference type="Proteomes" id="UP000663828"/>
    </source>
</evidence>
<dbReference type="EMBL" id="CAJNOR010002064">
    <property type="protein sequence ID" value="CAF1242378.1"/>
    <property type="molecule type" value="Genomic_DNA"/>
</dbReference>
<evidence type="ECO:0000313" key="10">
    <source>
        <dbReference type="EMBL" id="CAF1242378.1"/>
    </source>
</evidence>
<dbReference type="PROSITE" id="PS51154">
    <property type="entry name" value="MACRO"/>
    <property type="match status" value="2"/>
</dbReference>
<sequence length="826" mass="93146">MSLEINPNDELIFQGTCSEVCNANLNLINHGTDRLAFKIKTACEYHRIKPYKGFIDLEEAVDVQVTCKPQANVDSQQVDKQNRLVIKYFVVPKTYNDDVDTFWKEYGTQTDEIQQVILQCRFVSIPTTPALPAIPKPPASTSAKNTIVQQNSANPTQPILKPAIQYPSIRPYVLPSQVPQQTVIQQSWLDTWDYDLSESYTPKKSRFMSFFRRNKKSVRTRTIPTKTPLIPPRTVSIPPRIIPNPLVTVPMFYTSSETSESDEDDQSNIKIRRGNLISTNTDVIVISRTSAYLLESVLQAAGQSVRDDYDMKLSRDPNASLISVRTRDKLLAKRVYFVSCQLSSDPVQMDLSIKNLITDAMKRASNDGYQSIAFPAIGCGLAGCSSSFVAKTMVEEIYNQLKTYSLSILFVIEVGKDDIFDQFTRAIKSIPQVEESDTEMKQILVDVGNSVVIVEKGDILQQTTDVIVGTTTSNRLKKSMLEAAGDEIQSAYEHEYQRDPNRNLISVPGGQLSVHQIYFFKWEPSRNLALLRKSYMELISTVLQHVITDGFTSIALPIIGCGEYSYSTSQVAKMMLADVKNQLTNSDISLIVKFIIRHEQKNIYDVFRDQMSIFSDVTDAATLDWLDHGTVALTHSIVGFNFSLPSTWECGRDGQNSFTLDVSSDEYNEVLGKFQPTMVGSYSKIMRIERIQNERCYLQFKIHRQGLREELKIDTEKVLFHGCPEQASRSIIKHGFNRNFAGVNGTLYGFGVYFSSNAMYSHSYATPNAVGERRMFLARVLIGKSCLGHASQKTLPDGYHSTTDGSHIFVTYHDAQAYAEYLIVYQ</sequence>
<dbReference type="InterPro" id="IPR013783">
    <property type="entry name" value="Ig-like_fold"/>
</dbReference>
<evidence type="ECO:0000259" key="7">
    <source>
        <dbReference type="PROSITE" id="PS50202"/>
    </source>
</evidence>
<dbReference type="GO" id="GO:0005634">
    <property type="term" value="C:nucleus"/>
    <property type="evidence" value="ECO:0007669"/>
    <property type="project" value="UniProtKB-SubCell"/>
</dbReference>
<keyword evidence="2 6" id="KW-0328">Glycosyltransferase</keyword>
<dbReference type="SUPFAM" id="SSF52949">
    <property type="entry name" value="Macro domain-like"/>
    <property type="match status" value="2"/>
</dbReference>
<evidence type="ECO:0000256" key="5">
    <source>
        <dbReference type="ARBA" id="ARBA00023242"/>
    </source>
</evidence>
<dbReference type="EC" id="2.4.2.-" evidence="6"/>
<evidence type="ECO:0000259" key="9">
    <source>
        <dbReference type="PROSITE" id="PS51154"/>
    </source>
</evidence>
<organism evidence="11 13">
    <name type="scientific">Adineta ricciae</name>
    <name type="common">Rotifer</name>
    <dbReference type="NCBI Taxonomy" id="249248"/>
    <lineage>
        <taxon>Eukaryota</taxon>
        <taxon>Metazoa</taxon>
        <taxon>Spiralia</taxon>
        <taxon>Gnathifera</taxon>
        <taxon>Rotifera</taxon>
        <taxon>Eurotatoria</taxon>
        <taxon>Bdelloidea</taxon>
        <taxon>Adinetida</taxon>
        <taxon>Adinetidae</taxon>
        <taxon>Adineta</taxon>
    </lineage>
</organism>
<accession>A0A815RAU8</accession>
<dbReference type="GO" id="GO:0003714">
    <property type="term" value="F:transcription corepressor activity"/>
    <property type="evidence" value="ECO:0007669"/>
    <property type="project" value="TreeGrafter"/>
</dbReference>
<dbReference type="Gene3D" id="2.60.40.10">
    <property type="entry name" value="Immunoglobulins"/>
    <property type="match status" value="1"/>
</dbReference>
<evidence type="ECO:0000313" key="11">
    <source>
        <dbReference type="EMBL" id="CAF1474083.1"/>
    </source>
</evidence>
<dbReference type="SUPFAM" id="SSF56399">
    <property type="entry name" value="ADP-ribosylation"/>
    <property type="match status" value="1"/>
</dbReference>
<evidence type="ECO:0000256" key="4">
    <source>
        <dbReference type="ARBA" id="ARBA00023027"/>
    </source>
</evidence>
<keyword evidence="3 6" id="KW-0808">Transferase</keyword>
<evidence type="ECO:0000256" key="6">
    <source>
        <dbReference type="RuleBase" id="RU362114"/>
    </source>
</evidence>
<dbReference type="Gene3D" id="3.40.220.10">
    <property type="entry name" value="Leucine Aminopeptidase, subunit E, domain 1"/>
    <property type="match status" value="2"/>
</dbReference>
<dbReference type="EMBL" id="CAJNOJ010000517">
    <property type="protein sequence ID" value="CAF1474083.1"/>
    <property type="molecule type" value="Genomic_DNA"/>
</dbReference>
<protein>
    <recommendedName>
        <fullName evidence="6">Poly [ADP-ribose] polymerase</fullName>
        <shortName evidence="6">PARP</shortName>
        <ecNumber evidence="6">2.4.2.-</ecNumber>
    </recommendedName>
</protein>
<dbReference type="GO" id="GO:0003950">
    <property type="term" value="F:NAD+ poly-ADP-ribosyltransferase activity"/>
    <property type="evidence" value="ECO:0007669"/>
    <property type="project" value="UniProtKB-UniRule"/>
</dbReference>
<dbReference type="InterPro" id="IPR043472">
    <property type="entry name" value="Macro_dom-like"/>
</dbReference>
<feature type="domain" description="Macro" evidence="9">
    <location>
        <begin position="439"/>
        <end position="615"/>
    </location>
</feature>
<gene>
    <name evidence="11" type="ORF">EDS130_LOCUS40988</name>
    <name evidence="10" type="ORF">XAT740_LOCUS25807</name>
</gene>
<comment type="caution">
    <text evidence="11">The sequence shown here is derived from an EMBL/GenBank/DDBJ whole genome shotgun (WGS) entry which is preliminary data.</text>
</comment>
<dbReference type="AlphaFoldDB" id="A0A815RAU8"/>
<dbReference type="InterPro" id="IPR052056">
    <property type="entry name" value="Mono-ARTD/PARP"/>
</dbReference>
<proteinExistence type="predicted"/>
<evidence type="ECO:0000256" key="2">
    <source>
        <dbReference type="ARBA" id="ARBA00022676"/>
    </source>
</evidence>
<dbReference type="InterPro" id="IPR008962">
    <property type="entry name" value="PapD-like_sf"/>
</dbReference>
<evidence type="ECO:0000256" key="3">
    <source>
        <dbReference type="ARBA" id="ARBA00022679"/>
    </source>
</evidence>
<keyword evidence="12" id="KW-1185">Reference proteome</keyword>
<dbReference type="PANTHER" id="PTHR14453:SF107">
    <property type="entry name" value="POLY [ADP-RIBOSE] POLYMERASE"/>
    <property type="match status" value="1"/>
</dbReference>
<reference evidence="11" key="1">
    <citation type="submission" date="2021-02" db="EMBL/GenBank/DDBJ databases">
        <authorList>
            <person name="Nowell W R."/>
        </authorList>
    </citation>
    <scope>NUCLEOTIDE SEQUENCE</scope>
</reference>
<feature type="domain" description="PARP catalytic" evidence="8">
    <location>
        <begin position="644"/>
        <end position="826"/>
    </location>
</feature>
<dbReference type="PROSITE" id="PS51059">
    <property type="entry name" value="PARP_CATALYTIC"/>
    <property type="match status" value="1"/>
</dbReference>
<dbReference type="SUPFAM" id="SSF49354">
    <property type="entry name" value="PapD-like"/>
    <property type="match status" value="1"/>
</dbReference>
<feature type="domain" description="Macro" evidence="9">
    <location>
        <begin position="256"/>
        <end position="431"/>
    </location>
</feature>
<dbReference type="Pfam" id="PF01661">
    <property type="entry name" value="Macro"/>
    <property type="match status" value="2"/>
</dbReference>
<dbReference type="GO" id="GO:0010629">
    <property type="term" value="P:negative regulation of gene expression"/>
    <property type="evidence" value="ECO:0007669"/>
    <property type="project" value="TreeGrafter"/>
</dbReference>
<dbReference type="Gene3D" id="3.90.228.10">
    <property type="match status" value="1"/>
</dbReference>